<keyword evidence="5" id="KW-0233">DNA recombination</keyword>
<dbReference type="SUPFAM" id="SSF52087">
    <property type="entry name" value="CRAL/TRIO domain"/>
    <property type="match status" value="1"/>
</dbReference>
<keyword evidence="2 7" id="KW-0812">Transmembrane</keyword>
<evidence type="ECO:0000256" key="7">
    <source>
        <dbReference type="SAM" id="Phobius"/>
    </source>
</evidence>
<sequence length="3151" mass="342363">MLVGTTPDDAHLRGPSLWAVAQHLEVKPAELGGLELAQALAAERAAAAALADSLEAAPAPAVRVETRAHVEAARTDEECAEARGRLRELLALENKDFVHGLDDGTLRRFLCARACDVEKAKRLILEARELQERHLPQPLDYHELEAHARLGQMRVTGLDAHGRAVVVVDGALLGGDAAAQLRLVAFSLAHAVRRMEGSRAEKYVIFIHLSGFSLSSSPSRALLKDAGALMSTSFPERCGNVVFHQAPRIFTGVYRLCTPFIDARTAAKFVFLSGDDSPGTANDSILRERLWARGAAVREQAQAGSFKEPDADDYDRLKDYGIDDIIEVCALSGPPRRGKDQETGPFALSLKPLGGRPRAPPPNEYGFFREGCLLGASKESFGKVLNQDFQQDGSSGCVHFCCYDRPEVCPEAWGSRQVYHVGKWRHREDNNNGKDYFSLPEELGIPGQELKGRLDKLKNDLDRRTRSEDRRSRSRRGEPRKAKKSFAEGLYERAADQHASGATLPKDTVREEELEKLLRKAFADKGDEETDFPSAPPRAHIDLAVFARRYPGVLLQRALQEMQRYLAPLGGASAAASSEQQHGKITQYLISVFFQRYGVETIGIRNVRELRTISECLDALLDGDLPRLGDVLVQRFKALETAVSDGGWSIARHQELIPSSDVGLASERERAAAMRIELDRVKLAEAATRAKAHDVGAKRRSREEGARDSDPCLGDSPMAPLTGELHELGAAASGGKTMGQLGRHILQAARRRGSPYGECVRRQLTGQLWQGGKRQRDVLPLPVPWGDDAVEMAMEQLDGRSLPSSWHQGRDERARLAGIGSWVILVISALNFLYAGADKLVDLRRRAGPANQSQIRALEKIKEACTYHVDRRSEETGAFGRSPKIDFDQMLGRKRLSYEGHEVSMPEKLTLQELLPGLPPRGEAASVDPLEFASEEVVHALLHPELVCNVGGHCGPQPPAKVHAEAADWDVIVKELLERGVLEEIPHDAIARVGGQPILNGAFGVVKSGTPMPPATRVLRLIINMVPSNRVQVPILGDIKLLPVGGEHHVTVIEDGELLVWSSEDIKGCFHVFKLPACWRPWMALSRPVAPAALGRATGPPIWVSVAAVPMGWLSAVGIVQHLTRRIVTGGTLTNTSLDESAELRRDARFPLRLQHLPRMWWKVYIDNVDIAEVMVQGEAEDLQGTLSVEQVAVRDALAQWGIRRNEDKTVERSFLATSMGSAVDGRRGRVSPTFEKLLLHLALTCWVLARPDCKAIWLAAAAGRWCFDFGHRRPAFGAFDRIWKEMSEWRGRHPISRTSGDELYIAMAISPLLFADLRAVLHPEPLATDASEYGGGTCVGASLTPKGWAAAQTEAGPAWPESGPVSETAAKKYVVHGLLRQADHRGSDVRLDLGLPFRPSAWPRAPIDVERWQWQTVLSHAWRRQGRHINELELAEVLLAVKWFCRRADRLGSRVAILVDSQVTLAVCAKGRSSSRRLNHLLRRLDAYCLAAFLWPFFGYVASKANPADGPRGTLHPAMSPKQVAAATRKAGRAASRASLGKLQDQVVTAGTLARYRQQVKGFLIWRSAELDDPSVEADLDEQLMAYIEVLWAEGDPKAYANDLVAGIQHFMPRYRRALNGSWRLLGAWARAELPVRAPPLSKKVALGIAGYAAVQRSYALGVLWLVGFHCCLRSGEMFALRAGDIIFGQGSNYAVLNLRLTKTGARQGAQESVTISDSIVAAHLQRVVRDLPPGQLVCSLSGPSQRQIFREICRELQLDEHGYGMYSFRRGSAWLEDVFRALSPLLPLWALLAVAGRAPVGERPAAGLLGAPHGLPAMQPIGSDDSSADDAEDRRLVVRSPLEKLLEGDVSCFDLGSCDGLFGLGDVYETPSVDRANAEARKTQLVEGVTKLAGDLLGKAEEMVNRLKAEHQQHLDQLPQKKRRADGEQSAASDVASQKPPAAAVDAAPGNPDGIGQPAAAVSPATDVRWRAADLLANGRSVGALTQPSSRWPKGREGELQLAWRRPPACSPRRECGELLGGRAEVARDVDPPSAEEESAPAADAAGPPAVGEARAAGEQGYQARRRAAQQERAGAPRKRRVVPRGTSARPGPPQSEAAPVQGTLEHPPHGPATVRSAGSGKSLLCSPRQEAGAAAEPAAWQDAVDAFRGAVEQVVGRRLDQLHDELRRLEARLAETGGAAIPTPPGGAGDAGSPRRSAQQEPAAAPQERSTRFRESARAAAELGEEPSEASDEAPSGPCGEAPATDGGLGRGGAPHGDGAARPSGGGAQLGVVEVGGRRSAAPRRSLWSANAEQRRGLAKVVTSPAFELAMAAVILLNTLCIAAEAQYQGMESGYDSGVAPRMTEPADKAWPGADRIFWGLEWFYGILFTVELLLKLVAIPKVAMTDPWSVIDVLVVAFFWVEALSSDLPFPPTMIRLARMARLLRFLRVVKTIRGFASLYLMLQSIKGSVSALGWSCAVVLLGEMMLSLAVNLLVRDNWEDEAFDLQEREVLFEYFGTFSRSMLTMIEMLLGNWFGITRILTGFSEWWMLFGICHQLVFGFAVIEVISGVFLNETMKVAALDDSVMMNEVRRAAKAESAKLAEFFSKADRDGSGLVTREELIKLVQGASLLKKPARAVDLAHAQTMLEDMSARVATSKDLARAQTMLEDIGIRADVEFTPPKIVNSMKPGGFQRRHRSAAEAAQAISSSRRGPEPARRVCLGALPRPLTGVGPAPLADLVACRSESGAHGARSRTAVGASSRGTQASTSFQPPARQSTSQRSAVTRHSGDSLATSQSAEAPLASEAPRASAAAALAPEPEATVQAEPAAWRGAVESFRAAVEQELRRLEARLDEAGGAAARSAIGTLGEAADEAGPPSEAGEGPSRRRTHQERAGATRKRRPRGTLAHSRTVITDESVQAAAELGIDPEVEQEPAEASDAHRGQPDGGSQTGTPMDSTGLDGDAAVPSGDEADGLRKHHATGVPAERLRPAARRTTLKRTLMRFSNWRESIKESQFAIREDTKLSLKWAVTKKVTDASTFPEESKRYSTMLLNSFVVRWGVPVLILGSALHMGYEADQAMQHYDRVKEDRTFAGVSLFFTLCFCAELALRMLARIRHAGQPRLQMEHVRHVRGLHERVGRSDEAHVSFNTGLISSSLAEDIAPRSHH</sequence>
<feature type="compositionally biased region" description="Low complexity" evidence="6">
    <location>
        <begin position="2781"/>
        <end position="2805"/>
    </location>
</feature>
<dbReference type="InterPro" id="IPR002048">
    <property type="entry name" value="EF_hand_dom"/>
</dbReference>
<evidence type="ECO:0000313" key="11">
    <source>
        <dbReference type="Proteomes" id="UP001189429"/>
    </source>
</evidence>
<dbReference type="PANTHER" id="PTHR10037">
    <property type="entry name" value="VOLTAGE-GATED CATION CHANNEL CALCIUM AND SODIUM"/>
    <property type="match status" value="1"/>
</dbReference>
<reference evidence="10" key="1">
    <citation type="submission" date="2023-10" db="EMBL/GenBank/DDBJ databases">
        <authorList>
            <person name="Chen Y."/>
            <person name="Shah S."/>
            <person name="Dougan E. K."/>
            <person name="Thang M."/>
            <person name="Chan C."/>
        </authorList>
    </citation>
    <scope>NUCLEOTIDE SEQUENCE [LARGE SCALE GENOMIC DNA]</scope>
</reference>
<feature type="transmembrane region" description="Helical" evidence="7">
    <location>
        <begin position="3039"/>
        <end position="3058"/>
    </location>
</feature>
<gene>
    <name evidence="10" type="ORF">PCOR1329_LOCUS42507</name>
</gene>
<proteinExistence type="predicted"/>
<feature type="domain" description="CRAL-TRIO" evidence="8">
    <location>
        <begin position="143"/>
        <end position="290"/>
    </location>
</feature>
<feature type="region of interest" description="Disordered" evidence="6">
    <location>
        <begin position="2177"/>
        <end position="2274"/>
    </location>
</feature>
<dbReference type="PROSITE" id="PS50191">
    <property type="entry name" value="CRAL_TRIO"/>
    <property type="match status" value="1"/>
</dbReference>
<comment type="subcellular location">
    <subcellularLocation>
        <location evidence="1">Membrane</location>
        <topology evidence="1">Multi-pass membrane protein</topology>
    </subcellularLocation>
</comment>
<dbReference type="PROSITE" id="PS50222">
    <property type="entry name" value="EF_HAND_2"/>
    <property type="match status" value="1"/>
</dbReference>
<accession>A0ABN9TUL6</accession>
<feature type="compositionally biased region" description="Low complexity" evidence="6">
    <location>
        <begin position="2042"/>
        <end position="2065"/>
    </location>
</feature>
<evidence type="ECO:0000256" key="2">
    <source>
        <dbReference type="ARBA" id="ARBA00022692"/>
    </source>
</evidence>
<feature type="region of interest" description="Disordered" evidence="6">
    <location>
        <begin position="448"/>
        <end position="487"/>
    </location>
</feature>
<feature type="compositionally biased region" description="Basic residues" evidence="6">
    <location>
        <begin position="2870"/>
        <end position="2887"/>
    </location>
</feature>
<feature type="compositionally biased region" description="Acidic residues" evidence="6">
    <location>
        <begin position="2226"/>
        <end position="2235"/>
    </location>
</feature>
<dbReference type="InterPro" id="IPR005821">
    <property type="entry name" value="Ion_trans_dom"/>
</dbReference>
<feature type="compositionally biased region" description="Low complexity" evidence="6">
    <location>
        <begin position="2194"/>
        <end position="2211"/>
    </location>
</feature>
<feature type="transmembrane region" description="Helical" evidence="7">
    <location>
        <begin position="2499"/>
        <end position="2519"/>
    </location>
</feature>
<dbReference type="InterPro" id="IPR011010">
    <property type="entry name" value="DNA_brk_join_enz"/>
</dbReference>
<feature type="transmembrane region" description="Helical" evidence="7">
    <location>
        <begin position="2531"/>
        <end position="2556"/>
    </location>
</feature>
<dbReference type="InterPro" id="IPR027359">
    <property type="entry name" value="Volt_channel_dom_sf"/>
</dbReference>
<feature type="region of interest" description="Disordered" evidence="6">
    <location>
        <begin position="2029"/>
        <end position="2127"/>
    </location>
</feature>
<dbReference type="InterPro" id="IPR013762">
    <property type="entry name" value="Integrase-like_cat_sf"/>
</dbReference>
<dbReference type="EMBL" id="CAUYUJ010015106">
    <property type="protein sequence ID" value="CAK0849933.1"/>
    <property type="molecule type" value="Genomic_DNA"/>
</dbReference>
<dbReference type="InterPro" id="IPR043203">
    <property type="entry name" value="VGCC_Ca_Na"/>
</dbReference>
<feature type="region of interest" description="Disordered" evidence="6">
    <location>
        <begin position="2851"/>
        <end position="2901"/>
    </location>
</feature>
<feature type="transmembrane region" description="Helical" evidence="7">
    <location>
        <begin position="2456"/>
        <end position="2479"/>
    </location>
</feature>
<dbReference type="Gene3D" id="1.10.443.10">
    <property type="entry name" value="Intergrase catalytic core"/>
    <property type="match status" value="1"/>
</dbReference>
<feature type="compositionally biased region" description="Polar residues" evidence="6">
    <location>
        <begin position="2745"/>
        <end position="2780"/>
    </location>
</feature>
<dbReference type="SUPFAM" id="SSF56349">
    <property type="entry name" value="DNA breaking-rejoining enzymes"/>
    <property type="match status" value="1"/>
</dbReference>
<evidence type="ECO:0000259" key="9">
    <source>
        <dbReference type="PROSITE" id="PS50222"/>
    </source>
</evidence>
<feature type="compositionally biased region" description="Gly residues" evidence="6">
    <location>
        <begin position="2250"/>
        <end position="2259"/>
    </location>
</feature>
<feature type="region of interest" description="Disordered" evidence="6">
    <location>
        <begin position="2914"/>
        <end position="2972"/>
    </location>
</feature>
<evidence type="ECO:0000256" key="6">
    <source>
        <dbReference type="SAM" id="MobiDB-lite"/>
    </source>
</evidence>
<feature type="compositionally biased region" description="Basic and acidic residues" evidence="6">
    <location>
        <begin position="450"/>
        <end position="480"/>
    </location>
</feature>
<dbReference type="Proteomes" id="UP001189429">
    <property type="component" value="Unassembled WGS sequence"/>
</dbReference>
<dbReference type="InterPro" id="IPR036865">
    <property type="entry name" value="CRAL-TRIO_dom_sf"/>
</dbReference>
<dbReference type="SMART" id="SM00054">
    <property type="entry name" value="EFh"/>
    <property type="match status" value="1"/>
</dbReference>
<evidence type="ECO:0000256" key="1">
    <source>
        <dbReference type="ARBA" id="ARBA00004141"/>
    </source>
</evidence>
<dbReference type="InterPro" id="IPR036273">
    <property type="entry name" value="CRAL/TRIO_N_dom_sf"/>
</dbReference>
<dbReference type="InterPro" id="IPR018247">
    <property type="entry name" value="EF_Hand_1_Ca_BS"/>
</dbReference>
<feature type="compositionally biased region" description="Basic and acidic residues" evidence="6">
    <location>
        <begin position="692"/>
        <end position="710"/>
    </location>
</feature>
<feature type="domain" description="EF-hand" evidence="9">
    <location>
        <begin position="2580"/>
        <end position="2615"/>
    </location>
</feature>
<dbReference type="PROSITE" id="PS00018">
    <property type="entry name" value="EF_HAND_1"/>
    <property type="match status" value="1"/>
</dbReference>
<feature type="region of interest" description="Disordered" evidence="6">
    <location>
        <begin position="2731"/>
        <end position="2808"/>
    </location>
</feature>
<dbReference type="Pfam" id="PF00650">
    <property type="entry name" value="CRAL_TRIO"/>
    <property type="match status" value="1"/>
</dbReference>
<organism evidence="10 11">
    <name type="scientific">Prorocentrum cordatum</name>
    <dbReference type="NCBI Taxonomy" id="2364126"/>
    <lineage>
        <taxon>Eukaryota</taxon>
        <taxon>Sar</taxon>
        <taxon>Alveolata</taxon>
        <taxon>Dinophyceae</taxon>
        <taxon>Prorocentrales</taxon>
        <taxon>Prorocentraceae</taxon>
        <taxon>Prorocentrum</taxon>
    </lineage>
</organism>
<dbReference type="Gene3D" id="1.20.120.350">
    <property type="entry name" value="Voltage-gated potassium channels. Chain C"/>
    <property type="match status" value="1"/>
</dbReference>
<dbReference type="PANTHER" id="PTHR10037:SF62">
    <property type="entry name" value="SODIUM CHANNEL PROTEIN 60E"/>
    <property type="match status" value="1"/>
</dbReference>
<dbReference type="InterPro" id="IPR001251">
    <property type="entry name" value="CRAL-TRIO_dom"/>
</dbReference>
<keyword evidence="3 7" id="KW-1133">Transmembrane helix</keyword>
<dbReference type="Gene3D" id="3.40.525.10">
    <property type="entry name" value="CRAL-TRIO lipid binding domain"/>
    <property type="match status" value="1"/>
</dbReference>
<feature type="transmembrane region" description="Helical" evidence="7">
    <location>
        <begin position="3078"/>
        <end position="3097"/>
    </location>
</feature>
<dbReference type="SUPFAM" id="SSF81324">
    <property type="entry name" value="Voltage-gated potassium channels"/>
    <property type="match status" value="1"/>
</dbReference>
<name>A0ABN9TUL6_9DINO</name>
<evidence type="ECO:0000259" key="8">
    <source>
        <dbReference type="PROSITE" id="PS50191"/>
    </source>
</evidence>
<feature type="compositionally biased region" description="Low complexity" evidence="6">
    <location>
        <begin position="2684"/>
        <end position="2694"/>
    </location>
</feature>
<dbReference type="Pfam" id="PF00520">
    <property type="entry name" value="Ion_trans"/>
    <property type="match status" value="1"/>
</dbReference>
<dbReference type="CDD" id="cd00170">
    <property type="entry name" value="SEC14"/>
    <property type="match status" value="1"/>
</dbReference>
<comment type="caution">
    <text evidence="10">The sequence shown here is derived from an EMBL/GenBank/DDBJ whole genome shotgun (WGS) entry which is preliminary data.</text>
</comment>
<feature type="region of interest" description="Disordered" evidence="6">
    <location>
        <begin position="334"/>
        <end position="355"/>
    </location>
</feature>
<evidence type="ECO:0000256" key="4">
    <source>
        <dbReference type="ARBA" id="ARBA00023136"/>
    </source>
</evidence>
<feature type="region of interest" description="Disordered" evidence="6">
    <location>
        <begin position="2670"/>
        <end position="2699"/>
    </location>
</feature>
<keyword evidence="4 7" id="KW-0472">Membrane</keyword>
<evidence type="ECO:0000313" key="10">
    <source>
        <dbReference type="EMBL" id="CAK0849933.1"/>
    </source>
</evidence>
<evidence type="ECO:0000256" key="3">
    <source>
        <dbReference type="ARBA" id="ARBA00022989"/>
    </source>
</evidence>
<protein>
    <submittedName>
        <fullName evidence="10">Uncharacterized protein</fullName>
    </submittedName>
</protein>
<dbReference type="SUPFAM" id="SSF46938">
    <property type="entry name" value="CRAL/TRIO N-terminal domain"/>
    <property type="match status" value="1"/>
</dbReference>
<keyword evidence="11" id="KW-1185">Reference proteome</keyword>
<feature type="region of interest" description="Disordered" evidence="6">
    <location>
        <begin position="692"/>
        <end position="721"/>
    </location>
</feature>
<evidence type="ECO:0000256" key="5">
    <source>
        <dbReference type="ARBA" id="ARBA00023172"/>
    </source>
</evidence>
<feature type="region of interest" description="Disordered" evidence="6">
    <location>
        <begin position="1915"/>
        <end position="1956"/>
    </location>
</feature>